<dbReference type="RefSeq" id="XP_026755485.2">
    <property type="nucleotide sequence ID" value="XM_026899684.3"/>
</dbReference>
<dbReference type="GeneID" id="113515462"/>
<keyword evidence="1" id="KW-1185">Reference proteome</keyword>
<dbReference type="KEGG" id="gmw:113515462"/>
<dbReference type="FunCoup" id="A0A6J1WL59">
    <property type="interactions" value="49"/>
</dbReference>
<gene>
    <name evidence="2" type="primary">LOC113515462</name>
</gene>
<sequence>MIKTGRMLTKIKRIQSVDTLKGGFLIVSAHSSSKPTSSEVLSAYLMQCNEPPWTSYFVKYRSVRDDQFGMSNFNWKVGSSNYQILRTGCFPYMKYHCSKRKYEDLETSDKFMRVIKIVNLGIPCLLYGLAATQLIKHKEIVHTNKGPVTIYFLLPEHKGSQY</sequence>
<dbReference type="PANTHER" id="PTHR34651:SF1">
    <property type="entry name" value="SIMILAR TO ENSANGP00000021391"/>
    <property type="match status" value="1"/>
</dbReference>
<dbReference type="PANTHER" id="PTHR34651">
    <property type="entry name" value="SIMILAR TO ENSANGP00000021391"/>
    <property type="match status" value="1"/>
</dbReference>
<accession>A0A6J1WL59</accession>
<dbReference type="Pfam" id="PF15031">
    <property type="entry name" value="DUF4528"/>
    <property type="match status" value="1"/>
</dbReference>
<dbReference type="InParanoid" id="A0A6J1WL59"/>
<evidence type="ECO:0000313" key="1">
    <source>
        <dbReference type="Proteomes" id="UP001652740"/>
    </source>
</evidence>
<organism evidence="1 2">
    <name type="scientific">Galleria mellonella</name>
    <name type="common">Greater wax moth</name>
    <dbReference type="NCBI Taxonomy" id="7137"/>
    <lineage>
        <taxon>Eukaryota</taxon>
        <taxon>Metazoa</taxon>
        <taxon>Ecdysozoa</taxon>
        <taxon>Arthropoda</taxon>
        <taxon>Hexapoda</taxon>
        <taxon>Insecta</taxon>
        <taxon>Pterygota</taxon>
        <taxon>Neoptera</taxon>
        <taxon>Endopterygota</taxon>
        <taxon>Lepidoptera</taxon>
        <taxon>Glossata</taxon>
        <taxon>Ditrysia</taxon>
        <taxon>Pyraloidea</taxon>
        <taxon>Pyralidae</taxon>
        <taxon>Galleriinae</taxon>
        <taxon>Galleria</taxon>
    </lineage>
</organism>
<reference evidence="2" key="1">
    <citation type="submission" date="2025-08" db="UniProtKB">
        <authorList>
            <consortium name="RefSeq"/>
        </authorList>
    </citation>
    <scope>IDENTIFICATION</scope>
    <source>
        <tissue evidence="2">Whole larvae</tissue>
    </source>
</reference>
<dbReference type="InterPro" id="IPR029245">
    <property type="entry name" value="DUF4528"/>
</dbReference>
<protein>
    <submittedName>
        <fullName evidence="2">Uncharacterized protein C15orf61 isoform X1</fullName>
    </submittedName>
</protein>
<dbReference type="Proteomes" id="UP001652740">
    <property type="component" value="Unplaced"/>
</dbReference>
<name>A0A6J1WL59_GALME</name>
<evidence type="ECO:0000313" key="2">
    <source>
        <dbReference type="RefSeq" id="XP_026755485.2"/>
    </source>
</evidence>
<dbReference type="AlphaFoldDB" id="A0A6J1WL59"/>
<proteinExistence type="predicted"/>